<evidence type="ECO:0000313" key="2">
    <source>
        <dbReference type="Proteomes" id="UP001314635"/>
    </source>
</evidence>
<keyword evidence="2" id="KW-1185">Reference proteome</keyword>
<proteinExistence type="predicted"/>
<reference evidence="2" key="1">
    <citation type="journal article" date="2021" name="ISME J.">
        <title>Evolutionary origin and ecological implication of a unique nif island in free-living Bradyrhizobium lineages.</title>
        <authorList>
            <person name="Tao J."/>
        </authorList>
    </citation>
    <scope>NUCLEOTIDE SEQUENCE [LARGE SCALE GENOMIC DNA]</scope>
    <source>
        <strain evidence="2">SZCCT0094</strain>
    </source>
</reference>
<gene>
    <name evidence="1" type="ORF">JQ619_07710</name>
</gene>
<dbReference type="RefSeq" id="WP_012042386.1">
    <property type="nucleotide sequence ID" value="NZ_JABFDP010000002.1"/>
</dbReference>
<comment type="caution">
    <text evidence="1">The sequence shown here is derived from an EMBL/GenBank/DDBJ whole genome shotgun (WGS) entry which is preliminary data.</text>
</comment>
<accession>A0ABS5G2W7</accession>
<evidence type="ECO:0000313" key="1">
    <source>
        <dbReference type="EMBL" id="MBR1135647.1"/>
    </source>
</evidence>
<protein>
    <submittedName>
        <fullName evidence="1">Uncharacterized protein</fullName>
    </submittedName>
</protein>
<name>A0ABS5G2W7_9BRAD</name>
<dbReference type="EMBL" id="JAFCLK010000006">
    <property type="protein sequence ID" value="MBR1135647.1"/>
    <property type="molecule type" value="Genomic_DNA"/>
</dbReference>
<organism evidence="1 2">
    <name type="scientific">Bradyrhizobium denitrificans</name>
    <dbReference type="NCBI Taxonomy" id="2734912"/>
    <lineage>
        <taxon>Bacteria</taxon>
        <taxon>Pseudomonadati</taxon>
        <taxon>Pseudomonadota</taxon>
        <taxon>Alphaproteobacteria</taxon>
        <taxon>Hyphomicrobiales</taxon>
        <taxon>Nitrobacteraceae</taxon>
        <taxon>Bradyrhizobium</taxon>
    </lineage>
</organism>
<dbReference type="Proteomes" id="UP001314635">
    <property type="component" value="Unassembled WGS sequence"/>
</dbReference>
<sequence>MTTETDLWQTAWIIAHQHGSDGPAFATRMADSFKLGHKVDAHQAWLSIAAKVAVLIDATASGSAHRH</sequence>